<protein>
    <submittedName>
        <fullName evidence="1">Uncharacterized protein</fullName>
    </submittedName>
</protein>
<comment type="caution">
    <text evidence="1">The sequence shown here is derived from an EMBL/GenBank/DDBJ whole genome shotgun (WGS) entry which is preliminary data.</text>
</comment>
<dbReference type="SUPFAM" id="SSF53474">
    <property type="entry name" value="alpha/beta-Hydrolases"/>
    <property type="match status" value="1"/>
</dbReference>
<reference evidence="1" key="2">
    <citation type="submission" date="2023-02" db="EMBL/GenBank/DDBJ databases">
        <authorList>
            <consortium name="DOE Joint Genome Institute"/>
            <person name="Mondo S.J."/>
            <person name="Chang Y."/>
            <person name="Wang Y."/>
            <person name="Ahrendt S."/>
            <person name="Andreopoulos W."/>
            <person name="Barry K."/>
            <person name="Beard J."/>
            <person name="Benny G.L."/>
            <person name="Blankenship S."/>
            <person name="Bonito G."/>
            <person name="Cuomo C."/>
            <person name="Desiro A."/>
            <person name="Gervers K.A."/>
            <person name="Hundley H."/>
            <person name="Kuo A."/>
            <person name="LaButti K."/>
            <person name="Lang B.F."/>
            <person name="Lipzen A."/>
            <person name="O'Donnell K."/>
            <person name="Pangilinan J."/>
            <person name="Reynolds N."/>
            <person name="Sandor L."/>
            <person name="Smith M.W."/>
            <person name="Tsang A."/>
            <person name="Grigoriev I.V."/>
            <person name="Stajich J.E."/>
            <person name="Spatafora J.W."/>
        </authorList>
    </citation>
    <scope>NUCLEOTIDE SEQUENCE</scope>
    <source>
        <strain evidence="1">RSA 2281</strain>
    </source>
</reference>
<evidence type="ECO:0000313" key="2">
    <source>
        <dbReference type="Proteomes" id="UP001209540"/>
    </source>
</evidence>
<sequence>MKIYTLVLDKQKMGDRTKLKCQPVLFYPVTKKEDRLLSTVAPLAASIDELKSLAPTCMTTAEADVLWDEGEAIAVAGDAAGGTLSTGLAIWYHYIKEENKNHIPSTASPFRAPMCINGLQGIAQAMVVTAEADVLRDEAGVPVVGIRVIGVIHGFLGIASSGPTIDSILDQAVAFLIRQWNNSKYLYKPIPYKNTIVIL</sequence>
<dbReference type="InterPro" id="IPR029058">
    <property type="entry name" value="AB_hydrolase_fold"/>
</dbReference>
<dbReference type="EMBL" id="JAIXMP010000017">
    <property type="protein sequence ID" value="KAI9259671.1"/>
    <property type="molecule type" value="Genomic_DNA"/>
</dbReference>
<name>A0AAD5JYF1_9FUNG</name>
<keyword evidence="2" id="KW-1185">Reference proteome</keyword>
<proteinExistence type="predicted"/>
<gene>
    <name evidence="1" type="ORF">BDA99DRAFT_561089</name>
</gene>
<evidence type="ECO:0000313" key="1">
    <source>
        <dbReference type="EMBL" id="KAI9259671.1"/>
    </source>
</evidence>
<accession>A0AAD5JYF1</accession>
<dbReference type="Gene3D" id="3.40.50.1820">
    <property type="entry name" value="alpha/beta hydrolase"/>
    <property type="match status" value="1"/>
</dbReference>
<dbReference type="AlphaFoldDB" id="A0AAD5JYF1"/>
<organism evidence="1 2">
    <name type="scientific">Phascolomyces articulosus</name>
    <dbReference type="NCBI Taxonomy" id="60185"/>
    <lineage>
        <taxon>Eukaryota</taxon>
        <taxon>Fungi</taxon>
        <taxon>Fungi incertae sedis</taxon>
        <taxon>Mucoromycota</taxon>
        <taxon>Mucoromycotina</taxon>
        <taxon>Mucoromycetes</taxon>
        <taxon>Mucorales</taxon>
        <taxon>Lichtheimiaceae</taxon>
        <taxon>Phascolomyces</taxon>
    </lineage>
</organism>
<dbReference type="Proteomes" id="UP001209540">
    <property type="component" value="Unassembled WGS sequence"/>
</dbReference>
<reference evidence="1" key="1">
    <citation type="journal article" date="2022" name="IScience">
        <title>Evolution of zygomycete secretomes and the origins of terrestrial fungal ecologies.</title>
        <authorList>
            <person name="Chang Y."/>
            <person name="Wang Y."/>
            <person name="Mondo S."/>
            <person name="Ahrendt S."/>
            <person name="Andreopoulos W."/>
            <person name="Barry K."/>
            <person name="Beard J."/>
            <person name="Benny G.L."/>
            <person name="Blankenship S."/>
            <person name="Bonito G."/>
            <person name="Cuomo C."/>
            <person name="Desiro A."/>
            <person name="Gervers K.A."/>
            <person name="Hundley H."/>
            <person name="Kuo A."/>
            <person name="LaButti K."/>
            <person name="Lang B.F."/>
            <person name="Lipzen A."/>
            <person name="O'Donnell K."/>
            <person name="Pangilinan J."/>
            <person name="Reynolds N."/>
            <person name="Sandor L."/>
            <person name="Smith M.E."/>
            <person name="Tsang A."/>
            <person name="Grigoriev I.V."/>
            <person name="Stajich J.E."/>
            <person name="Spatafora J.W."/>
        </authorList>
    </citation>
    <scope>NUCLEOTIDE SEQUENCE</scope>
    <source>
        <strain evidence="1">RSA 2281</strain>
    </source>
</reference>